<keyword evidence="1" id="KW-0812">Transmembrane</keyword>
<evidence type="ECO:0000256" key="1">
    <source>
        <dbReference type="SAM" id="Phobius"/>
    </source>
</evidence>
<dbReference type="AlphaFoldDB" id="A0A3B0LX67"/>
<sequence length="135" mass="15049">MRENQHPDGPAKSLLSTLQRIGSILINMVETRLQLVAVELEQEKQTFVQLILLAGTALLLIAFGLMSLLVLIFLMVDPTYRIQVVAITTAVLLILALLGTCWTLTIAHSKTLLAATREQLKQDIKQLKQNEDETE</sequence>
<feature type="transmembrane region" description="Helical" evidence="1">
    <location>
        <begin position="50"/>
        <end position="76"/>
    </location>
</feature>
<dbReference type="EMBL" id="UFQR01000004">
    <property type="protein sequence ID" value="SSW95391.1"/>
    <property type="molecule type" value="Genomic_DNA"/>
</dbReference>
<feature type="transmembrane region" description="Helical" evidence="1">
    <location>
        <begin position="82"/>
        <end position="107"/>
    </location>
</feature>
<organism evidence="2">
    <name type="scientific">Arsenophonus endosymbiont of Trialeurodes vaporariorum</name>
    <dbReference type="NCBI Taxonomy" id="235567"/>
    <lineage>
        <taxon>Bacteria</taxon>
        <taxon>Pseudomonadati</taxon>
        <taxon>Pseudomonadota</taxon>
        <taxon>Gammaproteobacteria</taxon>
        <taxon>Enterobacterales</taxon>
        <taxon>Morganellaceae</taxon>
        <taxon>Arsenophonus</taxon>
    </lineage>
</organism>
<dbReference type="Pfam" id="PF07332">
    <property type="entry name" value="Phage_holin_3_6"/>
    <property type="match status" value="1"/>
</dbReference>
<protein>
    <submittedName>
        <fullName evidence="2">Inner membrane protein YqjE</fullName>
    </submittedName>
</protein>
<keyword evidence="1" id="KW-0472">Membrane</keyword>
<dbReference type="InterPro" id="IPR009937">
    <property type="entry name" value="Phage_holin_3_6"/>
</dbReference>
<name>A0A3B0LX67_9GAMM</name>
<evidence type="ECO:0000313" key="2">
    <source>
        <dbReference type="EMBL" id="SSW95391.1"/>
    </source>
</evidence>
<accession>A0A3B0LX67</accession>
<gene>
    <name evidence="2" type="primary">yqjE</name>
    <name evidence="2" type="ORF">ARTV_1249</name>
</gene>
<keyword evidence="1" id="KW-1133">Transmembrane helix</keyword>
<reference evidence="2" key="1">
    <citation type="submission" date="2018-04" db="EMBL/GenBank/DDBJ databases">
        <authorList>
            <person name="Go L.Y."/>
            <person name="Mitchell J.A."/>
        </authorList>
    </citation>
    <scope>NUCLEOTIDE SEQUENCE</scope>
    <source>
        <strain evidence="2">ARTV</strain>
    </source>
</reference>
<proteinExistence type="predicted"/>